<proteinExistence type="predicted"/>
<gene>
    <name evidence="2" type="ORF">ACFPET_06795</name>
</gene>
<keyword evidence="3" id="KW-1185">Reference proteome</keyword>
<sequence length="75" mass="8082">MSGVFDRNREEDDFSEAVSGPAGDDADEEVYGESALFDESSAETVDLELPDESAEADAVEQRVEVPVGEEDEEPA</sequence>
<dbReference type="RefSeq" id="WP_380619053.1">
    <property type="nucleotide sequence ID" value="NZ_JBHSDK010000010.1"/>
</dbReference>
<feature type="compositionally biased region" description="Basic and acidic residues" evidence="1">
    <location>
        <begin position="1"/>
        <end position="10"/>
    </location>
</feature>
<dbReference type="Proteomes" id="UP001595823">
    <property type="component" value="Unassembled WGS sequence"/>
</dbReference>
<reference evidence="3" key="1">
    <citation type="journal article" date="2019" name="Int. J. Syst. Evol. Microbiol.">
        <title>The Global Catalogue of Microorganisms (GCM) 10K type strain sequencing project: providing services to taxonomists for standard genome sequencing and annotation.</title>
        <authorList>
            <consortium name="The Broad Institute Genomics Platform"/>
            <consortium name="The Broad Institute Genome Sequencing Center for Infectious Disease"/>
            <person name="Wu L."/>
            <person name="Ma J."/>
        </authorList>
    </citation>
    <scope>NUCLEOTIDE SEQUENCE [LARGE SCALE GENOMIC DNA]</scope>
    <source>
        <strain evidence="3">IBRC-M 10908</strain>
    </source>
</reference>
<protein>
    <submittedName>
        <fullName evidence="2">Uncharacterized protein</fullName>
    </submittedName>
</protein>
<evidence type="ECO:0000313" key="3">
    <source>
        <dbReference type="Proteomes" id="UP001595823"/>
    </source>
</evidence>
<dbReference type="EMBL" id="JBHSDK010000010">
    <property type="protein sequence ID" value="MFC4334902.1"/>
    <property type="molecule type" value="Genomic_DNA"/>
</dbReference>
<organism evidence="2 3">
    <name type="scientific">Salininema proteolyticum</name>
    <dbReference type="NCBI Taxonomy" id="1607685"/>
    <lineage>
        <taxon>Bacteria</taxon>
        <taxon>Bacillati</taxon>
        <taxon>Actinomycetota</taxon>
        <taxon>Actinomycetes</taxon>
        <taxon>Glycomycetales</taxon>
        <taxon>Glycomycetaceae</taxon>
        <taxon>Salininema</taxon>
    </lineage>
</organism>
<feature type="region of interest" description="Disordered" evidence="1">
    <location>
        <begin position="1"/>
        <end position="75"/>
    </location>
</feature>
<comment type="caution">
    <text evidence="2">The sequence shown here is derived from an EMBL/GenBank/DDBJ whole genome shotgun (WGS) entry which is preliminary data.</text>
</comment>
<evidence type="ECO:0000256" key="1">
    <source>
        <dbReference type="SAM" id="MobiDB-lite"/>
    </source>
</evidence>
<accession>A0ABV8TW76</accession>
<evidence type="ECO:0000313" key="2">
    <source>
        <dbReference type="EMBL" id="MFC4334902.1"/>
    </source>
</evidence>
<feature type="compositionally biased region" description="Acidic residues" evidence="1">
    <location>
        <begin position="45"/>
        <end position="58"/>
    </location>
</feature>
<name>A0ABV8TW76_9ACTN</name>